<accession>W2JHT8</accession>
<proteinExistence type="predicted"/>
<gene>
    <name evidence="1" type="ORF">L916_04561</name>
</gene>
<evidence type="ECO:0000313" key="1">
    <source>
        <dbReference type="EMBL" id="ETL45322.1"/>
    </source>
</evidence>
<dbReference type="EMBL" id="KI671800">
    <property type="protein sequence ID" value="ETL45322.1"/>
    <property type="molecule type" value="Genomic_DNA"/>
</dbReference>
<dbReference type="AlphaFoldDB" id="W2JHT8"/>
<protein>
    <submittedName>
        <fullName evidence="1">Uncharacterized protein</fullName>
    </submittedName>
</protein>
<evidence type="ECO:0000313" key="2">
    <source>
        <dbReference type="Proteomes" id="UP000053864"/>
    </source>
</evidence>
<sequence>MTRHLELYQFAASMVVDFKETFFKLLVHHCVLEKIGLCAEDPYERLVLDVNASRCNGRSKAKCYEELTVLNDKTYWRPDYFRCPFIGAVSPCMASPRNGGAPELAQA</sequence>
<name>W2JHT8_PHYNI</name>
<dbReference type="VEuPathDB" id="FungiDB:PPTG_22445"/>
<organism evidence="1 2">
    <name type="scientific">Phytophthora nicotianae</name>
    <name type="common">Potato buckeye rot agent</name>
    <name type="synonym">Phytophthora parasitica</name>
    <dbReference type="NCBI Taxonomy" id="4792"/>
    <lineage>
        <taxon>Eukaryota</taxon>
        <taxon>Sar</taxon>
        <taxon>Stramenopiles</taxon>
        <taxon>Oomycota</taxon>
        <taxon>Peronosporomycetes</taxon>
        <taxon>Peronosporales</taxon>
        <taxon>Peronosporaceae</taxon>
        <taxon>Phytophthora</taxon>
    </lineage>
</organism>
<reference evidence="1 2" key="1">
    <citation type="submission" date="2013-11" db="EMBL/GenBank/DDBJ databases">
        <title>The Genome Sequence of Phytophthora parasitica CJ05E6.</title>
        <authorList>
            <consortium name="The Broad Institute Genomics Platform"/>
            <person name="Russ C."/>
            <person name="Tyler B."/>
            <person name="Panabieres F."/>
            <person name="Shan W."/>
            <person name="Tripathy S."/>
            <person name="Grunwald N."/>
            <person name="Machado M."/>
            <person name="Johnson C.S."/>
            <person name="Arredondo F."/>
            <person name="Hong C."/>
            <person name="Coffey M."/>
            <person name="Young S.K."/>
            <person name="Zeng Q."/>
            <person name="Gargeya S."/>
            <person name="Fitzgerald M."/>
            <person name="Abouelleil A."/>
            <person name="Alvarado L."/>
            <person name="Chapman S.B."/>
            <person name="Gainer-Dewar J."/>
            <person name="Goldberg J."/>
            <person name="Griggs A."/>
            <person name="Gujja S."/>
            <person name="Hansen M."/>
            <person name="Howarth C."/>
            <person name="Imamovic A."/>
            <person name="Ireland A."/>
            <person name="Larimer J."/>
            <person name="McCowan C."/>
            <person name="Murphy C."/>
            <person name="Pearson M."/>
            <person name="Poon T.W."/>
            <person name="Priest M."/>
            <person name="Roberts A."/>
            <person name="Saif S."/>
            <person name="Shea T."/>
            <person name="Sykes S."/>
            <person name="Wortman J."/>
            <person name="Nusbaum C."/>
            <person name="Birren B."/>
        </authorList>
    </citation>
    <scope>NUCLEOTIDE SEQUENCE [LARGE SCALE GENOMIC DNA]</scope>
    <source>
        <strain evidence="1 2">CJ05E6</strain>
    </source>
</reference>
<dbReference type="Proteomes" id="UP000053864">
    <property type="component" value="Unassembled WGS sequence"/>
</dbReference>